<name>A0A420KFR9_9BURK</name>
<accession>A0A420KFR9</accession>
<dbReference type="AlphaFoldDB" id="A0A420KFR9"/>
<reference evidence="2 3" key="1">
    <citation type="submission" date="2018-09" db="EMBL/GenBank/DDBJ databases">
        <title>Genome comparison of Alicycliphilus sp. BQ1, a polyurethanolytic bacterium, with its closest phylogenetic relatives Alicycliphilus denitrificans BC and K601, unable to attack polyurethane.</title>
        <authorList>
            <person name="Loza-Tavera H."/>
            <person name="Lozano L."/>
            <person name="Cevallos M."/>
            <person name="Maya-Lucas O."/>
            <person name="Garcia-Mena J."/>
            <person name="Hernandez J."/>
        </authorList>
    </citation>
    <scope>NUCLEOTIDE SEQUENCE [LARGE SCALE GENOMIC DNA]</scope>
    <source>
        <strain evidence="2 3">BQ1</strain>
    </source>
</reference>
<evidence type="ECO:0000313" key="2">
    <source>
        <dbReference type="EMBL" id="RKJ98780.1"/>
    </source>
</evidence>
<comment type="caution">
    <text evidence="2">The sequence shown here is derived from an EMBL/GenBank/DDBJ whole genome shotgun (WGS) entry which is preliminary data.</text>
</comment>
<dbReference type="EMBL" id="NKDB02000001">
    <property type="protein sequence ID" value="RKJ98780.1"/>
    <property type="molecule type" value="Genomic_DNA"/>
</dbReference>
<organism evidence="2 3">
    <name type="scientific">Alicycliphilus denitrificans</name>
    <dbReference type="NCBI Taxonomy" id="179636"/>
    <lineage>
        <taxon>Bacteria</taxon>
        <taxon>Pseudomonadati</taxon>
        <taxon>Pseudomonadota</taxon>
        <taxon>Betaproteobacteria</taxon>
        <taxon>Burkholderiales</taxon>
        <taxon>Comamonadaceae</taxon>
        <taxon>Alicycliphilus</taxon>
    </lineage>
</organism>
<dbReference type="RefSeq" id="WP_094435103.1">
    <property type="nucleotide sequence ID" value="NZ_NKDB02000001.1"/>
</dbReference>
<dbReference type="Proteomes" id="UP000216225">
    <property type="component" value="Unassembled WGS sequence"/>
</dbReference>
<evidence type="ECO:0000256" key="1">
    <source>
        <dbReference type="SAM" id="MobiDB-lite"/>
    </source>
</evidence>
<sequence length="131" mass="13586">MNGPNPGLGGPEGPPDGDYARYVERLMQRADQQRGAAQAAVKAGDARSAPAQAASAPSAAAIAGGQPAGRARGKAAARQLPAKWPLLLWTLFVLLMWFAPSLLPFAVVGLVLAGVGYSLWKARPKSGGERR</sequence>
<protein>
    <submittedName>
        <fullName evidence="2">Uncharacterized protein</fullName>
    </submittedName>
</protein>
<proteinExistence type="predicted"/>
<gene>
    <name evidence="2" type="ORF">CE154_003225</name>
</gene>
<feature type="region of interest" description="Disordered" evidence="1">
    <location>
        <begin position="34"/>
        <end position="75"/>
    </location>
</feature>
<evidence type="ECO:0000313" key="3">
    <source>
        <dbReference type="Proteomes" id="UP000216225"/>
    </source>
</evidence>